<accession>A0AAN7YFG2</accession>
<comment type="subcellular location">
    <subcellularLocation>
        <location evidence="1">Cytoplasm</location>
    </subcellularLocation>
</comment>
<dbReference type="SUPFAM" id="SSF52058">
    <property type="entry name" value="L domain-like"/>
    <property type="match status" value="1"/>
</dbReference>
<dbReference type="InterPro" id="IPR032675">
    <property type="entry name" value="LRR_dom_sf"/>
</dbReference>
<feature type="compositionally biased region" description="Polar residues" evidence="5">
    <location>
        <begin position="272"/>
        <end position="283"/>
    </location>
</feature>
<evidence type="ECO:0000256" key="4">
    <source>
        <dbReference type="ARBA" id="ARBA00022737"/>
    </source>
</evidence>
<feature type="compositionally biased region" description="Polar residues" evidence="5">
    <location>
        <begin position="781"/>
        <end position="794"/>
    </location>
</feature>
<reference evidence="6" key="1">
    <citation type="submission" date="2023-08" db="EMBL/GenBank/DDBJ databases">
        <title>Black Yeasts Isolated from many extreme environments.</title>
        <authorList>
            <person name="Coleine C."/>
            <person name="Stajich J.E."/>
            <person name="Selbmann L."/>
        </authorList>
    </citation>
    <scope>NUCLEOTIDE SEQUENCE</scope>
    <source>
        <strain evidence="6">CCFEE 5401</strain>
    </source>
</reference>
<feature type="region of interest" description="Disordered" evidence="5">
    <location>
        <begin position="270"/>
        <end position="384"/>
    </location>
</feature>
<feature type="region of interest" description="Disordered" evidence="5">
    <location>
        <begin position="769"/>
        <end position="808"/>
    </location>
</feature>
<dbReference type="Gene3D" id="3.80.10.10">
    <property type="entry name" value="Ribonuclease Inhibitor"/>
    <property type="match status" value="2"/>
</dbReference>
<feature type="compositionally biased region" description="Polar residues" evidence="5">
    <location>
        <begin position="342"/>
        <end position="355"/>
    </location>
</feature>
<dbReference type="GO" id="GO:0005737">
    <property type="term" value="C:cytoplasm"/>
    <property type="evidence" value="ECO:0007669"/>
    <property type="project" value="UniProtKB-SubCell"/>
</dbReference>
<keyword evidence="3" id="KW-0433">Leucine-rich repeat</keyword>
<dbReference type="PROSITE" id="PS51450">
    <property type="entry name" value="LRR"/>
    <property type="match status" value="1"/>
</dbReference>
<feature type="compositionally biased region" description="Polar residues" evidence="5">
    <location>
        <begin position="708"/>
        <end position="717"/>
    </location>
</feature>
<dbReference type="PANTHER" id="PTHR15454:SF69">
    <property type="entry name" value="SERINE_THREONINE-PROTEIN KINASE 11-INTERACTING PROTEIN"/>
    <property type="match status" value="1"/>
</dbReference>
<dbReference type="EMBL" id="JAVRRL010000042">
    <property type="protein sequence ID" value="KAK5111120.1"/>
    <property type="molecule type" value="Genomic_DNA"/>
</dbReference>
<sequence length="808" mass="89297">MESEDGQLFIKNLASFVRTHERALAAALQLQHKRNGNPKATATASSTTITLAEALSRPYLSFSSQTIKSAKLPLTPHHLFYLLSKFEDLGVEVGPTTVRLENLQSTATPSNYVSFLGHAPKSKGKQADAESLRSVSSVRSAMSSMSSLWSTFSLSNSVAKEEKKMAQHHDDVKYLYSSFTKIPGLKLGPDHRARLIRGFEEFPFDTAVPLFVFKNLTVLEISDLDFRQFHGWDRLSEQLKSLSVRRACLDDPTDLLRNIVLDDMEKRRKRSSMLQNIPTTPLASGTAWPGSSPKFRQGELARSFSSPNSLSLDQRRASVASPLTRTGSSEGSTKTPGRASRQRSTSPVRPQSSRHGSVRKARQITSQVYRRSSGSSGSSITDVEHRHSPSDLLAFNILPSSKWRMLTSLSIPENGLTSLSVESLRPIAGTLRSLDLSSNLFKEIPDALASLTNLLALNMSNCMIDSLQSLARYPLPAITVLNLRSNRLLSLAGIEKIRTLERLDLRENKLYDPTEIRRLTNALDLSDVYVERNTFTRSYSDYRVTIFNAFRDAPGHTADLAIDTLGPTSHEKKLLHDRAPEPAPVAVVQPPLEDEQEVAADAPALRLQTPAPEQHWTTDFPRSHRRTTSDFGPQSQPRKRRVPRRRIVELSQAESLSSSSTIQVPAAVPENAPISPTDIAELATPQKVVYHNAPATEVGYEEALLTSERPSSDTAYASPTPPTKVISDDSDDSSLKSPEAVDSHSDLYRQKIEGLKNELGPNWLTALNEDRFLEHGRVRNRSYSPGSRTPSRTGPTDRGISVGGRKLG</sequence>
<comment type="caution">
    <text evidence="6">The sequence shown here is derived from an EMBL/GenBank/DDBJ whole genome shotgun (WGS) entry which is preliminary data.</text>
</comment>
<dbReference type="Pfam" id="PF13855">
    <property type="entry name" value="LRR_8"/>
    <property type="match status" value="1"/>
</dbReference>
<dbReference type="AlphaFoldDB" id="A0AAN7YFG2"/>
<protein>
    <recommendedName>
        <fullName evidence="8">Leucine rich repeat domain-containing protein</fullName>
    </recommendedName>
</protein>
<keyword evidence="2" id="KW-0963">Cytoplasm</keyword>
<evidence type="ECO:0000256" key="2">
    <source>
        <dbReference type="ARBA" id="ARBA00022490"/>
    </source>
</evidence>
<feature type="region of interest" description="Disordered" evidence="5">
    <location>
        <begin position="606"/>
        <end position="645"/>
    </location>
</feature>
<organism evidence="6 7">
    <name type="scientific">Meristemomyces frigidus</name>
    <dbReference type="NCBI Taxonomy" id="1508187"/>
    <lineage>
        <taxon>Eukaryota</taxon>
        <taxon>Fungi</taxon>
        <taxon>Dikarya</taxon>
        <taxon>Ascomycota</taxon>
        <taxon>Pezizomycotina</taxon>
        <taxon>Dothideomycetes</taxon>
        <taxon>Dothideomycetidae</taxon>
        <taxon>Mycosphaerellales</taxon>
        <taxon>Teratosphaeriaceae</taxon>
        <taxon>Meristemomyces</taxon>
    </lineage>
</organism>
<gene>
    <name evidence="6" type="ORF">LTR62_005319</name>
</gene>
<dbReference type="PANTHER" id="PTHR15454">
    <property type="entry name" value="NISCHARIN RELATED"/>
    <property type="match status" value="1"/>
</dbReference>
<dbReference type="InterPro" id="IPR001611">
    <property type="entry name" value="Leu-rich_rpt"/>
</dbReference>
<proteinExistence type="predicted"/>
<feature type="compositionally biased region" description="Polar residues" evidence="5">
    <location>
        <begin position="321"/>
        <end position="335"/>
    </location>
</feature>
<feature type="region of interest" description="Disordered" evidence="5">
    <location>
        <begin position="704"/>
        <end position="744"/>
    </location>
</feature>
<evidence type="ECO:0008006" key="8">
    <source>
        <dbReference type="Google" id="ProtNLM"/>
    </source>
</evidence>
<evidence type="ECO:0000256" key="5">
    <source>
        <dbReference type="SAM" id="MobiDB-lite"/>
    </source>
</evidence>
<keyword evidence="4" id="KW-0677">Repeat</keyword>
<name>A0AAN7YFG2_9PEZI</name>
<dbReference type="Proteomes" id="UP001310890">
    <property type="component" value="Unassembled WGS sequence"/>
</dbReference>
<evidence type="ECO:0000256" key="1">
    <source>
        <dbReference type="ARBA" id="ARBA00004496"/>
    </source>
</evidence>
<evidence type="ECO:0000313" key="7">
    <source>
        <dbReference type="Proteomes" id="UP001310890"/>
    </source>
</evidence>
<evidence type="ECO:0000313" key="6">
    <source>
        <dbReference type="EMBL" id="KAK5111120.1"/>
    </source>
</evidence>
<feature type="compositionally biased region" description="Polar residues" evidence="5">
    <location>
        <begin position="303"/>
        <end position="312"/>
    </location>
</feature>
<evidence type="ECO:0000256" key="3">
    <source>
        <dbReference type="ARBA" id="ARBA00022614"/>
    </source>
</evidence>